<keyword evidence="3" id="KW-1185">Reference proteome</keyword>
<evidence type="ECO:0000313" key="3">
    <source>
        <dbReference type="Proteomes" id="UP000605427"/>
    </source>
</evidence>
<dbReference type="Gene3D" id="3.40.630.30">
    <property type="match status" value="1"/>
</dbReference>
<comment type="caution">
    <text evidence="2">The sequence shown here is derived from an EMBL/GenBank/DDBJ whole genome shotgun (WGS) entry which is preliminary data.</text>
</comment>
<dbReference type="InterPro" id="IPR000182">
    <property type="entry name" value="GNAT_dom"/>
</dbReference>
<evidence type="ECO:0000313" key="2">
    <source>
        <dbReference type="EMBL" id="GGH68395.1"/>
    </source>
</evidence>
<dbReference type="PANTHER" id="PTHR43415:SF5">
    <property type="entry name" value="ACETYLTRANSFERASE"/>
    <property type="match status" value="1"/>
</dbReference>
<dbReference type="Proteomes" id="UP000605427">
    <property type="component" value="Unassembled WGS sequence"/>
</dbReference>
<accession>A0ABQ1ZME9</accession>
<dbReference type="Pfam" id="PF00583">
    <property type="entry name" value="Acetyltransf_1"/>
    <property type="match status" value="1"/>
</dbReference>
<sequence>MLRLQTFTPEDFDQLIQWSGDEAFLLQWSGPQFQYPLSIDQLETYTQGANNKDSSDRLIYKVVDESINETVGHLCLSLDRDNRSGRIGKVLLGANHQGKGYGEQMIREALRIGFDDYHLHRISLGVFDFNHSAIRCYEKSGFVQEGLIRDARRYKDTFWNLIEMSILEEEWKRMSKAE</sequence>
<reference evidence="3" key="1">
    <citation type="journal article" date="2019" name="Int. J. Syst. Evol. Microbiol.">
        <title>The Global Catalogue of Microorganisms (GCM) 10K type strain sequencing project: providing services to taxonomists for standard genome sequencing and annotation.</title>
        <authorList>
            <consortium name="The Broad Institute Genomics Platform"/>
            <consortium name="The Broad Institute Genome Sequencing Center for Infectious Disease"/>
            <person name="Wu L."/>
            <person name="Ma J."/>
        </authorList>
    </citation>
    <scope>NUCLEOTIDE SEQUENCE [LARGE SCALE GENOMIC DNA]</scope>
    <source>
        <strain evidence="3">CCM 8702</strain>
    </source>
</reference>
<protein>
    <submittedName>
        <fullName evidence="2">Aminoglycoside N(6')-acetyltransferase</fullName>
    </submittedName>
</protein>
<dbReference type="PROSITE" id="PS51186">
    <property type="entry name" value="GNAT"/>
    <property type="match status" value="1"/>
</dbReference>
<organism evidence="2 3">
    <name type="scientific">Saccharibacillus endophyticus</name>
    <dbReference type="NCBI Taxonomy" id="2060666"/>
    <lineage>
        <taxon>Bacteria</taxon>
        <taxon>Bacillati</taxon>
        <taxon>Bacillota</taxon>
        <taxon>Bacilli</taxon>
        <taxon>Bacillales</taxon>
        <taxon>Paenibacillaceae</taxon>
        <taxon>Saccharibacillus</taxon>
    </lineage>
</organism>
<feature type="domain" description="N-acetyltransferase" evidence="1">
    <location>
        <begin position="2"/>
        <end position="169"/>
    </location>
</feature>
<dbReference type="CDD" id="cd04301">
    <property type="entry name" value="NAT_SF"/>
    <property type="match status" value="1"/>
</dbReference>
<dbReference type="RefSeq" id="WP_172237886.1">
    <property type="nucleotide sequence ID" value="NZ_BMDD01000001.1"/>
</dbReference>
<name>A0ABQ1ZME9_9BACL</name>
<dbReference type="InterPro" id="IPR016181">
    <property type="entry name" value="Acyl_CoA_acyltransferase"/>
</dbReference>
<dbReference type="PANTHER" id="PTHR43415">
    <property type="entry name" value="SPERMIDINE N(1)-ACETYLTRANSFERASE"/>
    <property type="match status" value="1"/>
</dbReference>
<dbReference type="SUPFAM" id="SSF55729">
    <property type="entry name" value="Acyl-CoA N-acyltransferases (Nat)"/>
    <property type="match status" value="1"/>
</dbReference>
<proteinExistence type="predicted"/>
<gene>
    <name evidence="2" type="ORF">GCM10007362_02360</name>
</gene>
<evidence type="ECO:0000259" key="1">
    <source>
        <dbReference type="PROSITE" id="PS51186"/>
    </source>
</evidence>
<dbReference type="EMBL" id="BMDD01000001">
    <property type="protein sequence ID" value="GGH68395.1"/>
    <property type="molecule type" value="Genomic_DNA"/>
</dbReference>